<accession>A0A0F9HA05</accession>
<reference evidence="2" key="1">
    <citation type="journal article" date="2015" name="Nature">
        <title>Complex archaea that bridge the gap between prokaryotes and eukaryotes.</title>
        <authorList>
            <person name="Spang A."/>
            <person name="Saw J.H."/>
            <person name="Jorgensen S.L."/>
            <person name="Zaremba-Niedzwiedzka K."/>
            <person name="Martijn J."/>
            <person name="Lind A.E."/>
            <person name="van Eijk R."/>
            <person name="Schleper C."/>
            <person name="Guy L."/>
            <person name="Ettema T.J."/>
        </authorList>
    </citation>
    <scope>NUCLEOTIDE SEQUENCE</scope>
</reference>
<proteinExistence type="predicted"/>
<sequence>VLFCHQSTKTTRVFENRSWQPNSIELKNDKLLKEIFLKSERRNIVLNSATSPSLVTILVLVIDLPSDFPVKPSKN</sequence>
<evidence type="ECO:0000256" key="1">
    <source>
        <dbReference type="SAM" id="Phobius"/>
    </source>
</evidence>
<keyword evidence="1" id="KW-0812">Transmembrane</keyword>
<dbReference type="AlphaFoldDB" id="A0A0F9HA05"/>
<feature type="transmembrane region" description="Helical" evidence="1">
    <location>
        <begin position="44"/>
        <end position="62"/>
    </location>
</feature>
<organism evidence="2">
    <name type="scientific">marine sediment metagenome</name>
    <dbReference type="NCBI Taxonomy" id="412755"/>
    <lineage>
        <taxon>unclassified sequences</taxon>
        <taxon>metagenomes</taxon>
        <taxon>ecological metagenomes</taxon>
    </lineage>
</organism>
<gene>
    <name evidence="2" type="ORF">LCGC14_2024130</name>
</gene>
<name>A0A0F9HA05_9ZZZZ</name>
<protein>
    <submittedName>
        <fullName evidence="2">Uncharacterized protein</fullName>
    </submittedName>
</protein>
<feature type="non-terminal residue" evidence="2">
    <location>
        <position position="1"/>
    </location>
</feature>
<evidence type="ECO:0000313" key="2">
    <source>
        <dbReference type="EMBL" id="KKL78505.1"/>
    </source>
</evidence>
<keyword evidence="1" id="KW-0472">Membrane</keyword>
<dbReference type="EMBL" id="LAZR01023434">
    <property type="protein sequence ID" value="KKL78505.1"/>
    <property type="molecule type" value="Genomic_DNA"/>
</dbReference>
<comment type="caution">
    <text evidence="2">The sequence shown here is derived from an EMBL/GenBank/DDBJ whole genome shotgun (WGS) entry which is preliminary data.</text>
</comment>
<keyword evidence="1" id="KW-1133">Transmembrane helix</keyword>